<keyword evidence="3" id="KW-1185">Reference proteome</keyword>
<dbReference type="GeneTree" id="ENSGT00390000005125"/>
<accession>A0A674E4D9</accession>
<gene>
    <name evidence="2" type="primary">SSR2</name>
    <name evidence="2" type="synonym">LOC115173697</name>
</gene>
<protein>
    <submittedName>
        <fullName evidence="2">Signal sequence receptor subunit 2</fullName>
    </submittedName>
</protein>
<proteinExistence type="predicted"/>
<evidence type="ECO:0000256" key="1">
    <source>
        <dbReference type="SAM" id="SignalP"/>
    </source>
</evidence>
<evidence type="ECO:0000313" key="2">
    <source>
        <dbReference type="Ensembl" id="ENSSTUP00000102674.1"/>
    </source>
</evidence>
<feature type="chain" id="PRO_5025378660" evidence="1">
    <location>
        <begin position="29"/>
        <end position="215"/>
    </location>
</feature>
<evidence type="ECO:0000313" key="3">
    <source>
        <dbReference type="Proteomes" id="UP000472277"/>
    </source>
</evidence>
<dbReference type="Ensembl" id="ENSSTUT00000110119.1">
    <property type="protein sequence ID" value="ENSSTUP00000102674.1"/>
    <property type="gene ID" value="ENSSTUG00000045894.1"/>
</dbReference>
<reference evidence="2" key="2">
    <citation type="submission" date="2025-09" db="UniProtKB">
        <authorList>
            <consortium name="Ensembl"/>
        </authorList>
    </citation>
    <scope>IDENTIFICATION</scope>
</reference>
<dbReference type="Proteomes" id="UP000472277">
    <property type="component" value="Chromosome 34"/>
</dbReference>
<feature type="signal peptide" evidence="1">
    <location>
        <begin position="1"/>
        <end position="28"/>
    </location>
</feature>
<keyword evidence="1" id="KW-0732">Signal</keyword>
<dbReference type="Pfam" id="PF05753">
    <property type="entry name" value="TRAP_beta"/>
    <property type="match status" value="1"/>
</dbReference>
<dbReference type="InParanoid" id="A0A674E4D9"/>
<name>A0A674E4D9_SALTR</name>
<dbReference type="AlphaFoldDB" id="A0A674E4D9"/>
<reference evidence="2" key="1">
    <citation type="submission" date="2025-08" db="UniProtKB">
        <authorList>
            <consortium name="Ensembl"/>
        </authorList>
    </citation>
    <scope>IDENTIFICATION</scope>
</reference>
<organism evidence="2 3">
    <name type="scientific">Salmo trutta</name>
    <name type="common">Brown trout</name>
    <dbReference type="NCBI Taxonomy" id="8032"/>
    <lineage>
        <taxon>Eukaryota</taxon>
        <taxon>Metazoa</taxon>
        <taxon>Chordata</taxon>
        <taxon>Craniata</taxon>
        <taxon>Vertebrata</taxon>
        <taxon>Euteleostomi</taxon>
        <taxon>Actinopterygii</taxon>
        <taxon>Neopterygii</taxon>
        <taxon>Teleostei</taxon>
        <taxon>Protacanthopterygii</taxon>
        <taxon>Salmoniformes</taxon>
        <taxon>Salmonidae</taxon>
        <taxon>Salmoninae</taxon>
        <taxon>Salmo</taxon>
    </lineage>
</organism>
<dbReference type="GO" id="GO:0005783">
    <property type="term" value="C:endoplasmic reticulum"/>
    <property type="evidence" value="ECO:0007669"/>
    <property type="project" value="TreeGrafter"/>
</dbReference>
<sequence>MALEFSTLLQMRALYVFALLALLGQGTGEEGARLLASKSLLNRYAVEGRDLTLQYNIYNVGTSAALEVELSDDSFPPEDFGIVSGMLNVKWDRIAPASNVSHTVVLRPLKAGYFNFTSASVSYLAQEGGHVVVGYTSAPGQGGILAQREFDRRFSPHYVNHSSFQTIGMVIVYFSQRPLTKVPVKSLDAPTHSRVFLYLYYFLHCRIIVKTSTMK</sequence>
<dbReference type="PANTHER" id="PTHR12861">
    <property type="entry name" value="TRANSLOCON-ASSOCIATED PROTEIN, BETA SUBUNIT PRECURSOR TRAP-BETA SIGNAL SEQUENCE RECEPTOR BETA SUBUNIT"/>
    <property type="match status" value="1"/>
</dbReference>
<dbReference type="PANTHER" id="PTHR12861:SF3">
    <property type="entry name" value="TRANSLOCON-ASSOCIATED PROTEIN SUBUNIT BETA"/>
    <property type="match status" value="1"/>
</dbReference>